<dbReference type="Proteomes" id="UP000741863">
    <property type="component" value="Unassembled WGS sequence"/>
</dbReference>
<reference evidence="2 3" key="1">
    <citation type="submission" date="2021-01" db="EMBL/GenBank/DDBJ databases">
        <title>Genomic Encyclopedia of Type Strains, Phase IV (KMG-IV): sequencing the most valuable type-strain genomes for metagenomic binning, comparative biology and taxonomic classification.</title>
        <authorList>
            <person name="Goeker M."/>
        </authorList>
    </citation>
    <scope>NUCLEOTIDE SEQUENCE [LARGE SCALE GENOMIC DNA]</scope>
    <source>
        <strain evidence="2 3">DSM 25540</strain>
    </source>
</reference>
<dbReference type="SUPFAM" id="SSF53756">
    <property type="entry name" value="UDP-Glycosyltransferase/glycogen phosphorylase"/>
    <property type="match status" value="1"/>
</dbReference>
<dbReference type="RefSeq" id="WP_204695460.1">
    <property type="nucleotide sequence ID" value="NZ_JAFBEC010000001.1"/>
</dbReference>
<dbReference type="Pfam" id="PF04101">
    <property type="entry name" value="Glyco_tran_28_C"/>
    <property type="match status" value="1"/>
</dbReference>
<evidence type="ECO:0000313" key="2">
    <source>
        <dbReference type="EMBL" id="MBM7631305.1"/>
    </source>
</evidence>
<protein>
    <submittedName>
        <fullName evidence="2">UDP-N-acetylglucosamine transferase subunit ALG13</fullName>
    </submittedName>
</protein>
<dbReference type="GO" id="GO:0016740">
    <property type="term" value="F:transferase activity"/>
    <property type="evidence" value="ECO:0007669"/>
    <property type="project" value="UniProtKB-KW"/>
</dbReference>
<keyword evidence="2" id="KW-0808">Transferase</keyword>
<proteinExistence type="predicted"/>
<dbReference type="EMBL" id="JAFBEC010000001">
    <property type="protein sequence ID" value="MBM7631305.1"/>
    <property type="molecule type" value="Genomic_DNA"/>
</dbReference>
<dbReference type="InterPro" id="IPR007235">
    <property type="entry name" value="Glyco_trans_28_C"/>
</dbReference>
<keyword evidence="3" id="KW-1185">Reference proteome</keyword>
<sequence length="158" mass="17601">MILVVLGTQELPFTRLLEQVNNLKEKGVIEEEIIVQNGHTPADQFAHLNATPFFSYDEMSGLYDQASVIISHGGTGSLITGIKKNKPVIAVARLSQHGEHNDDHQTEIVAQFKETEHIIASESLEEDIKRAFAGFKPAPYESGQTQIITMIRNYINNI</sequence>
<name>A0ABS2P7D4_9BACL</name>
<accession>A0ABS2P7D4</accession>
<evidence type="ECO:0000259" key="1">
    <source>
        <dbReference type="Pfam" id="PF04101"/>
    </source>
</evidence>
<dbReference type="Gene3D" id="3.40.50.2000">
    <property type="entry name" value="Glycogen Phosphorylase B"/>
    <property type="match status" value="1"/>
</dbReference>
<comment type="caution">
    <text evidence="2">The sequence shown here is derived from an EMBL/GenBank/DDBJ whole genome shotgun (WGS) entry which is preliminary data.</text>
</comment>
<evidence type="ECO:0000313" key="3">
    <source>
        <dbReference type="Proteomes" id="UP000741863"/>
    </source>
</evidence>
<organism evidence="2 3">
    <name type="scientific">Geomicrobium sediminis</name>
    <dbReference type="NCBI Taxonomy" id="1347788"/>
    <lineage>
        <taxon>Bacteria</taxon>
        <taxon>Bacillati</taxon>
        <taxon>Bacillota</taxon>
        <taxon>Bacilli</taxon>
        <taxon>Bacillales</taxon>
        <taxon>Geomicrobium</taxon>
    </lineage>
</organism>
<gene>
    <name evidence="2" type="ORF">JOD17_000396</name>
</gene>
<feature type="domain" description="Glycosyl transferase family 28 C-terminal" evidence="1">
    <location>
        <begin position="1"/>
        <end position="116"/>
    </location>
</feature>